<protein>
    <submittedName>
        <fullName evidence="1">Uncharacterized protein</fullName>
    </submittedName>
</protein>
<evidence type="ECO:0000313" key="1">
    <source>
        <dbReference type="EMBL" id="SKA46702.1"/>
    </source>
</evidence>
<gene>
    <name evidence="1" type="ORF">SAMN04488128_1086</name>
</gene>
<proteinExistence type="predicted"/>
<name>A0A1T4U1T3_9BACT</name>
<evidence type="ECO:0000313" key="2">
    <source>
        <dbReference type="Proteomes" id="UP000190367"/>
    </source>
</evidence>
<accession>A0A1T4U1T3</accession>
<dbReference type="STRING" id="634771.SAMN04488128_1086"/>
<dbReference type="AlphaFoldDB" id="A0A1T4U1T3"/>
<dbReference type="Proteomes" id="UP000190367">
    <property type="component" value="Unassembled WGS sequence"/>
</dbReference>
<sequence length="70" mass="7960">MEKLTCAQAKQLARRTCHLTDRSKSNPAQATGQDCSHRSTWMGASAILPEYAYYRFLLRNLLSVSFVIPR</sequence>
<organism evidence="1 2">
    <name type="scientific">Chitinophaga eiseniae</name>
    <dbReference type="NCBI Taxonomy" id="634771"/>
    <lineage>
        <taxon>Bacteria</taxon>
        <taxon>Pseudomonadati</taxon>
        <taxon>Bacteroidota</taxon>
        <taxon>Chitinophagia</taxon>
        <taxon>Chitinophagales</taxon>
        <taxon>Chitinophagaceae</taxon>
        <taxon>Chitinophaga</taxon>
    </lineage>
</organism>
<dbReference type="EMBL" id="FUWZ01000008">
    <property type="protein sequence ID" value="SKA46702.1"/>
    <property type="molecule type" value="Genomic_DNA"/>
</dbReference>
<keyword evidence="2" id="KW-1185">Reference proteome</keyword>
<reference evidence="2" key="1">
    <citation type="submission" date="2017-02" db="EMBL/GenBank/DDBJ databases">
        <authorList>
            <person name="Varghese N."/>
            <person name="Submissions S."/>
        </authorList>
    </citation>
    <scope>NUCLEOTIDE SEQUENCE [LARGE SCALE GENOMIC DNA]</scope>
    <source>
        <strain evidence="2">DSM 22224</strain>
    </source>
</reference>